<keyword evidence="1" id="KW-0812">Transmembrane</keyword>
<comment type="caution">
    <text evidence="2">The sequence shown here is derived from an EMBL/GenBank/DDBJ whole genome shotgun (WGS) entry which is preliminary data.</text>
</comment>
<evidence type="ECO:0000313" key="2">
    <source>
        <dbReference type="EMBL" id="KKM20563.1"/>
    </source>
</evidence>
<protein>
    <submittedName>
        <fullName evidence="2">Uncharacterized protein</fullName>
    </submittedName>
</protein>
<reference evidence="2" key="1">
    <citation type="journal article" date="2015" name="Nature">
        <title>Complex archaea that bridge the gap between prokaryotes and eukaryotes.</title>
        <authorList>
            <person name="Spang A."/>
            <person name="Saw J.H."/>
            <person name="Jorgensen S.L."/>
            <person name="Zaremba-Niedzwiedzka K."/>
            <person name="Martijn J."/>
            <person name="Lind A.E."/>
            <person name="van Eijk R."/>
            <person name="Schleper C."/>
            <person name="Guy L."/>
            <person name="Ettema T.J."/>
        </authorList>
    </citation>
    <scope>NUCLEOTIDE SEQUENCE</scope>
</reference>
<keyword evidence="1" id="KW-0472">Membrane</keyword>
<feature type="transmembrane region" description="Helical" evidence="1">
    <location>
        <begin position="6"/>
        <end position="27"/>
    </location>
</feature>
<accession>A0A0F9KEN4</accession>
<dbReference type="AlphaFoldDB" id="A0A0F9KEN4"/>
<proteinExistence type="predicted"/>
<feature type="transmembrane region" description="Helical" evidence="1">
    <location>
        <begin position="48"/>
        <end position="68"/>
    </location>
</feature>
<keyword evidence="1" id="KW-1133">Transmembrane helix</keyword>
<name>A0A0F9KEN4_9ZZZZ</name>
<sequence length="74" mass="8572">MLLEKYFLVGIVLAMIFTILMGSGPGVPMLIQRYLPQDFSNRKTFQKAIILIIVAWPVMAAYIEYKIFMSNRKK</sequence>
<gene>
    <name evidence="2" type="ORF">LCGC14_1644140</name>
</gene>
<evidence type="ECO:0000256" key="1">
    <source>
        <dbReference type="SAM" id="Phobius"/>
    </source>
</evidence>
<organism evidence="2">
    <name type="scientific">marine sediment metagenome</name>
    <dbReference type="NCBI Taxonomy" id="412755"/>
    <lineage>
        <taxon>unclassified sequences</taxon>
        <taxon>metagenomes</taxon>
        <taxon>ecological metagenomes</taxon>
    </lineage>
</organism>
<dbReference type="EMBL" id="LAZR01013740">
    <property type="protein sequence ID" value="KKM20563.1"/>
    <property type="molecule type" value="Genomic_DNA"/>
</dbReference>